<evidence type="ECO:0000256" key="6">
    <source>
        <dbReference type="ARBA" id="ARBA00022989"/>
    </source>
</evidence>
<organism evidence="16">
    <name type="scientific">Methyloraptor flagellatus</name>
    <dbReference type="NCBI Taxonomy" id="3162530"/>
    <lineage>
        <taxon>Bacteria</taxon>
        <taxon>Pseudomonadati</taxon>
        <taxon>Pseudomonadota</taxon>
        <taxon>Alphaproteobacteria</taxon>
        <taxon>Hyphomicrobiales</taxon>
        <taxon>Ancalomicrobiaceae</taxon>
        <taxon>Methyloraptor</taxon>
    </lineage>
</organism>
<evidence type="ECO:0000256" key="1">
    <source>
        <dbReference type="ARBA" id="ARBA00004382"/>
    </source>
</evidence>
<evidence type="ECO:0000259" key="15">
    <source>
        <dbReference type="Pfam" id="PF13145"/>
    </source>
</evidence>
<dbReference type="InterPro" id="IPR000297">
    <property type="entry name" value="PPIase_PpiC"/>
</dbReference>
<gene>
    <name evidence="16" type="ORF">ABS361_08470</name>
</gene>
<evidence type="ECO:0000256" key="12">
    <source>
        <dbReference type="ARBA" id="ARBA00040743"/>
    </source>
</evidence>
<keyword evidence="5 14" id="KW-0812">Transmembrane</keyword>
<dbReference type="PANTHER" id="PTHR47529">
    <property type="entry name" value="PEPTIDYL-PROLYL CIS-TRANS ISOMERASE D"/>
    <property type="match status" value="1"/>
</dbReference>
<feature type="domain" description="PpiC" evidence="15">
    <location>
        <begin position="246"/>
        <end position="367"/>
    </location>
</feature>
<evidence type="ECO:0000256" key="13">
    <source>
        <dbReference type="ARBA" id="ARBA00042775"/>
    </source>
</evidence>
<keyword evidence="7 14" id="KW-0472">Membrane</keyword>
<proteinExistence type="inferred from homology"/>
<evidence type="ECO:0000256" key="11">
    <source>
        <dbReference type="ARBA" id="ARBA00038408"/>
    </source>
</evidence>
<protein>
    <recommendedName>
        <fullName evidence="2">Parvulin-like PPIase</fullName>
    </recommendedName>
    <alternativeName>
        <fullName evidence="9">Peptidyl-prolyl cis-trans isomerase plp</fullName>
    </alternativeName>
    <alternativeName>
        <fullName evidence="12">Periplasmic chaperone PpiD</fullName>
    </alternativeName>
    <alternativeName>
        <fullName evidence="13">Periplasmic folding chaperone</fullName>
    </alternativeName>
    <alternativeName>
        <fullName evidence="10">Rotamase plp</fullName>
    </alternativeName>
</protein>
<comment type="subcellular location">
    <subcellularLocation>
        <location evidence="1">Cell inner membrane</location>
        <topology evidence="1">Single-pass type II membrane protein</topology>
        <orientation evidence="1">Periplasmic side</orientation>
    </subcellularLocation>
</comment>
<evidence type="ECO:0000256" key="9">
    <source>
        <dbReference type="ARBA" id="ARBA00030642"/>
    </source>
</evidence>
<dbReference type="AlphaFoldDB" id="A0AAU7XEQ4"/>
<keyword evidence="4" id="KW-0997">Cell inner membrane</keyword>
<dbReference type="Gene3D" id="1.10.4030.10">
    <property type="entry name" value="Porin chaperone SurA, peptide-binding domain"/>
    <property type="match status" value="1"/>
</dbReference>
<evidence type="ECO:0000256" key="7">
    <source>
        <dbReference type="ARBA" id="ARBA00023136"/>
    </source>
</evidence>
<dbReference type="Pfam" id="PF13145">
    <property type="entry name" value="Rotamase_2"/>
    <property type="match status" value="1"/>
</dbReference>
<dbReference type="Pfam" id="PF13624">
    <property type="entry name" value="SurA_N_3"/>
    <property type="match status" value="1"/>
</dbReference>
<evidence type="ECO:0000256" key="3">
    <source>
        <dbReference type="ARBA" id="ARBA00022475"/>
    </source>
</evidence>
<evidence type="ECO:0000256" key="2">
    <source>
        <dbReference type="ARBA" id="ARBA00018370"/>
    </source>
</evidence>
<evidence type="ECO:0000256" key="10">
    <source>
        <dbReference type="ARBA" id="ARBA00031484"/>
    </source>
</evidence>
<evidence type="ECO:0000256" key="4">
    <source>
        <dbReference type="ARBA" id="ARBA00022519"/>
    </source>
</evidence>
<comment type="similarity">
    <text evidence="11">Belongs to the PpiD chaperone family.</text>
</comment>
<keyword evidence="6 14" id="KW-1133">Transmembrane helix</keyword>
<dbReference type="InterPro" id="IPR046357">
    <property type="entry name" value="PPIase_dom_sf"/>
</dbReference>
<accession>A0AAU7XEQ4</accession>
<reference evidence="16" key="1">
    <citation type="submission" date="2024-06" db="EMBL/GenBank/DDBJ databases">
        <title>Methylostella associata gen. nov., sp. nov., a novel Ancalomicrobiaceae-affiliated facultatively methylotrophic bacteria that feed on methanotrophs of the genus Methylococcus.</title>
        <authorList>
            <person name="Saltykova V."/>
            <person name="Danilova O.V."/>
            <person name="Oshkin I.Y."/>
            <person name="Belova S.E."/>
            <person name="Pimenov N.V."/>
            <person name="Dedysh S.N."/>
        </authorList>
    </citation>
    <scope>NUCLEOTIDE SEQUENCE</scope>
    <source>
        <strain evidence="16">S20</strain>
    </source>
</reference>
<dbReference type="KEGG" id="mflg:ABS361_08470"/>
<dbReference type="InterPro" id="IPR027304">
    <property type="entry name" value="Trigger_fact/SurA_dom_sf"/>
</dbReference>
<feature type="transmembrane region" description="Helical" evidence="14">
    <location>
        <begin position="12"/>
        <end position="31"/>
    </location>
</feature>
<sequence>MLDVLRRGASTWVSKLLLGLLIVSFAVWGIADVFRGFGSNTIVSVGSRDITAQDFDFAYRRELDRISQQVGRPISREQALAFGMPSQILSQLVQDATFTEQARRLGIGVSNAGVADQIRADPAFQTGGKFDRAMFSELLRRNGWTEDTYIVTARDAAKRQQLIQGLIGGMAAPKTMLEATNQFLNEERKVAYVVLPPSVVGTIDPPSDADLAKYYEDKKGGFRAPEYRDFAVLVLDAASITKASDVTDDDVKAEYERQKSRYTQPERRRVDQLAFDKPEDAAAAADRIKAGTRFDEIVKEKNLKPEDIDLGLLPKDGFLDPAVADAAFALAKAGDVSAPVKGRFSTVLVRLADVKPAGSKSLDEVKDELRAGLAKARAEDEVGQRRAQIEDALAGGAKLADIAKRFDMKIVQTGDVTRDGKTTDGKELTGFPEVPRILRAAWESDVGVENEPIAYGQNGYIWYEVSAIKPAHDRPLDEVRADVVARWIAEQTKQRLAQKSVEMVAAIQGGKTIEEVATAAGLKVETAEKVKRTPALPALGESATQVAFEGPEGHVGTANGPNDSRIVLKVTGVEAPVFFAEAEDLKTPAHDLEASVRDAMLDQYLRYSQSQLLGSVNSAVLQRTIGAPTRN</sequence>
<dbReference type="Gene3D" id="3.10.50.40">
    <property type="match status" value="1"/>
</dbReference>
<dbReference type="EMBL" id="CP158568">
    <property type="protein sequence ID" value="XBY46241.1"/>
    <property type="molecule type" value="Genomic_DNA"/>
</dbReference>
<dbReference type="GO" id="GO:0005886">
    <property type="term" value="C:plasma membrane"/>
    <property type="evidence" value="ECO:0007669"/>
    <property type="project" value="UniProtKB-SubCell"/>
</dbReference>
<dbReference type="PANTHER" id="PTHR47529:SF1">
    <property type="entry name" value="PERIPLASMIC CHAPERONE PPID"/>
    <property type="match status" value="1"/>
</dbReference>
<dbReference type="SUPFAM" id="SSF109998">
    <property type="entry name" value="Triger factor/SurA peptide-binding domain-like"/>
    <property type="match status" value="1"/>
</dbReference>
<dbReference type="SUPFAM" id="SSF54534">
    <property type="entry name" value="FKBP-like"/>
    <property type="match status" value="1"/>
</dbReference>
<dbReference type="GO" id="GO:0003755">
    <property type="term" value="F:peptidyl-prolyl cis-trans isomerase activity"/>
    <property type="evidence" value="ECO:0007669"/>
    <property type="project" value="InterPro"/>
</dbReference>
<keyword evidence="8" id="KW-0143">Chaperone</keyword>
<evidence type="ECO:0000256" key="8">
    <source>
        <dbReference type="ARBA" id="ARBA00023186"/>
    </source>
</evidence>
<evidence type="ECO:0000256" key="5">
    <source>
        <dbReference type="ARBA" id="ARBA00022692"/>
    </source>
</evidence>
<dbReference type="InterPro" id="IPR052029">
    <property type="entry name" value="PpiD_chaperone"/>
</dbReference>
<name>A0AAU7XEQ4_9HYPH</name>
<evidence type="ECO:0000313" key="16">
    <source>
        <dbReference type="EMBL" id="XBY46241.1"/>
    </source>
</evidence>
<keyword evidence="3" id="KW-1003">Cell membrane</keyword>
<evidence type="ECO:0000256" key="14">
    <source>
        <dbReference type="SAM" id="Phobius"/>
    </source>
</evidence>
<dbReference type="RefSeq" id="WP_407051338.1">
    <property type="nucleotide sequence ID" value="NZ_CP158568.1"/>
</dbReference>